<feature type="compositionally biased region" description="Basic and acidic residues" evidence="7">
    <location>
        <begin position="292"/>
        <end position="301"/>
    </location>
</feature>
<evidence type="ECO:0000313" key="10">
    <source>
        <dbReference type="Proteomes" id="UP000037392"/>
    </source>
</evidence>
<dbReference type="Gene3D" id="3.30.70.1170">
    <property type="entry name" value="Sun protein, domain 3"/>
    <property type="match status" value="1"/>
</dbReference>
<dbReference type="Pfam" id="PF17125">
    <property type="entry name" value="Methyltr_RsmF_N"/>
    <property type="match status" value="1"/>
</dbReference>
<dbReference type="RefSeq" id="WP_048930628.1">
    <property type="nucleotide sequence ID" value="NZ_KQ235881.1"/>
</dbReference>
<comment type="caution">
    <text evidence="6">Lacks conserved residue(s) required for the propagation of feature annotation.</text>
</comment>
<dbReference type="EMBL" id="ADLK01000029">
    <property type="protein sequence ID" value="KMW16666.1"/>
    <property type="molecule type" value="Genomic_DNA"/>
</dbReference>
<dbReference type="PRINTS" id="PR02008">
    <property type="entry name" value="RCMTFAMILY"/>
</dbReference>
<protein>
    <recommendedName>
        <fullName evidence="8">SAM-dependent MTase RsmB/NOP-type domain-containing protein</fullName>
    </recommendedName>
</protein>
<comment type="similarity">
    <text evidence="6">Belongs to the class I-like SAM-binding methyltransferase superfamily. RsmB/NOP family.</text>
</comment>
<dbReference type="AlphaFoldDB" id="A0A0J9BWY0"/>
<dbReference type="Pfam" id="PF13636">
    <property type="entry name" value="Methyltranf_PUA"/>
    <property type="match status" value="1"/>
</dbReference>
<keyword evidence="2 6" id="KW-0489">Methyltransferase</keyword>
<dbReference type="InterPro" id="IPR029063">
    <property type="entry name" value="SAM-dependent_MTases_sf"/>
</dbReference>
<accession>A0A0J9BWY0</accession>
<keyword evidence="5 6" id="KW-0694">RNA-binding</keyword>
<organism evidence="9 10">
    <name type="scientific">[Clostridium] citroniae WAL-19142</name>
    <dbReference type="NCBI Taxonomy" id="742734"/>
    <lineage>
        <taxon>Bacteria</taxon>
        <taxon>Bacillati</taxon>
        <taxon>Bacillota</taxon>
        <taxon>Clostridia</taxon>
        <taxon>Lachnospirales</taxon>
        <taxon>Lachnospiraceae</taxon>
        <taxon>Enterocloster</taxon>
    </lineage>
</organism>
<dbReference type="Gene3D" id="2.30.130.60">
    <property type="match status" value="1"/>
</dbReference>
<reference evidence="9 10" key="1">
    <citation type="submission" date="2011-04" db="EMBL/GenBank/DDBJ databases">
        <title>The Genome Sequence of Clostridium citroniae WAL-19142.</title>
        <authorList>
            <consortium name="The Broad Institute Genome Sequencing Platform"/>
            <person name="Earl A."/>
            <person name="Ward D."/>
            <person name="Feldgarden M."/>
            <person name="Gevers D."/>
            <person name="Warren Y.A."/>
            <person name="Tyrrell K.L."/>
            <person name="Citron D.M."/>
            <person name="Goldstein E.J."/>
            <person name="Daigneault M."/>
            <person name="Allen-Vercoe E."/>
            <person name="Young S.K."/>
            <person name="Zeng Q."/>
            <person name="Gargeya S."/>
            <person name="Fitzgerald M."/>
            <person name="Haas B."/>
            <person name="Abouelleil A."/>
            <person name="Alvarado L."/>
            <person name="Arachchi H.M."/>
            <person name="Berlin A."/>
            <person name="Brown A."/>
            <person name="Chapman S.B."/>
            <person name="Chen Z."/>
            <person name="Dunbar C."/>
            <person name="Freedman E."/>
            <person name="Gearin G."/>
            <person name="Gellesch M."/>
            <person name="Goldberg J."/>
            <person name="Griggs A."/>
            <person name="Gujja S."/>
            <person name="Heilman E.R."/>
            <person name="Heiman D."/>
            <person name="Howarth C."/>
            <person name="Larson L."/>
            <person name="Lui A."/>
            <person name="MacDonald P.J."/>
            <person name="Mehta T."/>
            <person name="Montmayeur A."/>
            <person name="Murphy C."/>
            <person name="Neiman D."/>
            <person name="Pearson M."/>
            <person name="Priest M."/>
            <person name="Roberts A."/>
            <person name="Saif S."/>
            <person name="Shea T."/>
            <person name="Shenoy N."/>
            <person name="Sisk P."/>
            <person name="Stolte C."/>
            <person name="Sykes S."/>
            <person name="White J."/>
            <person name="Yandava C."/>
            <person name="Wortman J."/>
            <person name="Nusbaum C."/>
            <person name="Birren B."/>
        </authorList>
    </citation>
    <scope>NUCLEOTIDE SEQUENCE [LARGE SCALE GENOMIC DNA]</scope>
    <source>
        <strain evidence="9 10">WAL-19142</strain>
    </source>
</reference>
<gene>
    <name evidence="9" type="ORF">HMPREF9470_04166</name>
</gene>
<dbReference type="PROSITE" id="PS51686">
    <property type="entry name" value="SAM_MT_RSMB_NOP"/>
    <property type="match status" value="1"/>
</dbReference>
<dbReference type="OrthoDB" id="9810297at2"/>
<dbReference type="Pfam" id="PF01189">
    <property type="entry name" value="Methyltr_RsmB-F"/>
    <property type="match status" value="1"/>
</dbReference>
<evidence type="ECO:0000259" key="8">
    <source>
        <dbReference type="PROSITE" id="PS51686"/>
    </source>
</evidence>
<evidence type="ECO:0000256" key="4">
    <source>
        <dbReference type="ARBA" id="ARBA00022691"/>
    </source>
</evidence>
<evidence type="ECO:0000313" key="9">
    <source>
        <dbReference type="EMBL" id="KMW16666.1"/>
    </source>
</evidence>
<dbReference type="GO" id="GO:0001510">
    <property type="term" value="P:RNA methylation"/>
    <property type="evidence" value="ECO:0007669"/>
    <property type="project" value="InterPro"/>
</dbReference>
<keyword evidence="3 6" id="KW-0808">Transferase</keyword>
<comment type="caution">
    <text evidence="9">The sequence shown here is derived from an EMBL/GenBank/DDBJ whole genome shotgun (WGS) entry which is preliminary data.</text>
</comment>
<dbReference type="Pfam" id="PF17126">
    <property type="entry name" value="RsmF_methylt_CI"/>
    <property type="match status" value="1"/>
</dbReference>
<feature type="domain" description="SAM-dependent MTase RsmB/NOP-type" evidence="8">
    <location>
        <begin position="23"/>
        <end position="342"/>
    </location>
</feature>
<dbReference type="GO" id="GO:0008173">
    <property type="term" value="F:RNA methyltransferase activity"/>
    <property type="evidence" value="ECO:0007669"/>
    <property type="project" value="InterPro"/>
</dbReference>
<evidence type="ECO:0000256" key="1">
    <source>
        <dbReference type="ARBA" id="ARBA00022490"/>
    </source>
</evidence>
<evidence type="ECO:0000256" key="7">
    <source>
        <dbReference type="SAM" id="MobiDB-lite"/>
    </source>
</evidence>
<proteinExistence type="inferred from homology"/>
<evidence type="ECO:0000256" key="3">
    <source>
        <dbReference type="ARBA" id="ARBA00022679"/>
    </source>
</evidence>
<evidence type="ECO:0000256" key="5">
    <source>
        <dbReference type="ARBA" id="ARBA00022884"/>
    </source>
</evidence>
<dbReference type="PANTHER" id="PTHR22807:SF30">
    <property type="entry name" value="28S RRNA (CYTOSINE(4447)-C(5))-METHYLTRANSFERASE-RELATED"/>
    <property type="match status" value="1"/>
</dbReference>
<name>A0A0J9BWY0_9FIRM</name>
<dbReference type="GeneID" id="93161471"/>
<dbReference type="CDD" id="cd02440">
    <property type="entry name" value="AdoMet_MTases"/>
    <property type="match status" value="1"/>
</dbReference>
<keyword evidence="1" id="KW-0963">Cytoplasm</keyword>
<feature type="active site" description="Nucleophile" evidence="6">
    <location>
        <position position="247"/>
    </location>
</feature>
<evidence type="ECO:0000256" key="6">
    <source>
        <dbReference type="PROSITE-ProRule" id="PRU01023"/>
    </source>
</evidence>
<dbReference type="Gene3D" id="3.40.50.150">
    <property type="entry name" value="Vaccinia Virus protein VP39"/>
    <property type="match status" value="1"/>
</dbReference>
<feature type="region of interest" description="Disordered" evidence="7">
    <location>
        <begin position="292"/>
        <end position="311"/>
    </location>
</feature>
<sequence>MTELPVRFKERMKELLGDEYEAFEASYDSERVQGLRFNSLKAWGGTEDGWEEQGVRDLAQKVSDRAGFSLKKIPWVKEGFYYDGSHRPGKHPYHEAGLYYIQEPSAMAVVELLDPQPGDRVLDLCAAPGGKSSHIASRLKGQGFLLSNEIHPARARILSQNMERMGVYNCVVSNQEPGQLAPHFTEYFHGIVVDAPCSGEGMFRKDEAARAQWSEEHVDMCAARQREILDSAAAMLRPGGRMVYSTCTFAPEENEGAILGFLERHEEFCVESVAAYEGFTEGKPQWIGWKDREKAGERSDQEGVASEQTSELVKQHHLEETFRIMPHKLEGEGHYMAVLKKREPGDKACCQARFKEAVYLDSRKRDGIFKDYEAFLKDTLVRPEQFLERDEYVLFGDQLYLLPPEMPDMKGLKIIRPGLHMGALKKNRFEPSHGLALVLRQEDVKRWAELPSHEREVIRYLKGETLSADEVRAEGDRKGWGLVLTDGLSLGWCKFAGGMLKNHYPKGLRWM</sequence>
<dbReference type="InterPro" id="IPR023267">
    <property type="entry name" value="RCMT"/>
</dbReference>
<dbReference type="InterPro" id="IPR001678">
    <property type="entry name" value="MeTrfase_RsmB-F_NOP2_dom"/>
</dbReference>
<keyword evidence="4 6" id="KW-0949">S-adenosyl-L-methionine</keyword>
<feature type="binding site" evidence="6">
    <location>
        <position position="194"/>
    </location>
    <ligand>
        <name>S-adenosyl-L-methionine</name>
        <dbReference type="ChEBI" id="CHEBI:59789"/>
    </ligand>
</feature>
<feature type="binding site" evidence="6">
    <location>
        <begin position="125"/>
        <end position="131"/>
    </location>
    <ligand>
        <name>S-adenosyl-L-methionine</name>
        <dbReference type="ChEBI" id="CHEBI:59789"/>
    </ligand>
</feature>
<dbReference type="InterPro" id="IPR031340">
    <property type="entry name" value="RsmF_methylt_CI"/>
</dbReference>
<dbReference type="GO" id="GO:0003723">
    <property type="term" value="F:RNA binding"/>
    <property type="evidence" value="ECO:0007669"/>
    <property type="project" value="UniProtKB-UniRule"/>
</dbReference>
<dbReference type="PANTHER" id="PTHR22807">
    <property type="entry name" value="NOP2 YEAST -RELATED NOL1/NOP2/FMU SUN DOMAIN-CONTAINING"/>
    <property type="match status" value="1"/>
</dbReference>
<dbReference type="PATRIC" id="fig|742734.4.peg.4465"/>
<evidence type="ECO:0000256" key="2">
    <source>
        <dbReference type="ARBA" id="ARBA00022603"/>
    </source>
</evidence>
<dbReference type="CDD" id="cd21147">
    <property type="entry name" value="RsmF_methylt_CTD1"/>
    <property type="match status" value="1"/>
</dbReference>
<dbReference type="Proteomes" id="UP000037392">
    <property type="component" value="Unassembled WGS sequence"/>
</dbReference>
<dbReference type="InterPro" id="IPR027391">
    <property type="entry name" value="Nol1_Nop2_Fmu_2"/>
</dbReference>
<feature type="binding site" evidence="6">
    <location>
        <position position="149"/>
    </location>
    <ligand>
        <name>S-adenosyl-L-methionine</name>
        <dbReference type="ChEBI" id="CHEBI:59789"/>
    </ligand>
</feature>
<dbReference type="InterPro" id="IPR049560">
    <property type="entry name" value="MeTrfase_RsmB-F_NOP2_cat"/>
</dbReference>
<dbReference type="InterPro" id="IPR031341">
    <property type="entry name" value="Methyltr_RsmF_N"/>
</dbReference>
<dbReference type="SUPFAM" id="SSF53335">
    <property type="entry name" value="S-adenosyl-L-methionine-dependent methyltransferases"/>
    <property type="match status" value="1"/>
</dbReference>